<feature type="region of interest" description="Disordered" evidence="1">
    <location>
        <begin position="1"/>
        <end position="21"/>
    </location>
</feature>
<comment type="caution">
    <text evidence="3">The sequence shown here is derived from an EMBL/GenBank/DDBJ whole genome shotgun (WGS) entry which is preliminary data.</text>
</comment>
<accession>B6G9U8</accession>
<feature type="domain" description="THIF-type NAD/FAD binding fold" evidence="2">
    <location>
        <begin position="31"/>
        <end position="272"/>
    </location>
</feature>
<dbReference type="GO" id="GO:0061503">
    <property type="term" value="F:tRNA threonylcarbamoyladenosine dehydratase"/>
    <property type="evidence" value="ECO:0007669"/>
    <property type="project" value="TreeGrafter"/>
</dbReference>
<gene>
    <name evidence="3" type="ORF">COLSTE_00839</name>
</gene>
<evidence type="ECO:0000313" key="4">
    <source>
        <dbReference type="Proteomes" id="UP000003560"/>
    </source>
</evidence>
<dbReference type="Gene3D" id="3.40.50.720">
    <property type="entry name" value="NAD(P)-binding Rossmann-like Domain"/>
    <property type="match status" value="1"/>
</dbReference>
<evidence type="ECO:0000313" key="3">
    <source>
        <dbReference type="EMBL" id="EEA90950.1"/>
    </source>
</evidence>
<reference evidence="3 4" key="2">
    <citation type="submission" date="2008-10" db="EMBL/GenBank/DDBJ databases">
        <authorList>
            <person name="Fulton L."/>
            <person name="Clifton S."/>
            <person name="Fulton B."/>
            <person name="Xu J."/>
            <person name="Minx P."/>
            <person name="Pepin K.H."/>
            <person name="Johnson M."/>
            <person name="Thiruvilangam P."/>
            <person name="Bhonagiri V."/>
            <person name="Nash W.E."/>
            <person name="Mardis E.R."/>
            <person name="Wilson R.K."/>
        </authorList>
    </citation>
    <scope>NUCLEOTIDE SEQUENCE [LARGE SCALE GENOMIC DNA]</scope>
    <source>
        <strain evidence="3 4">DSM 13279</strain>
    </source>
</reference>
<dbReference type="InterPro" id="IPR035985">
    <property type="entry name" value="Ubiquitin-activating_enz"/>
</dbReference>
<dbReference type="eggNOG" id="COG1179">
    <property type="taxonomic scope" value="Bacteria"/>
</dbReference>
<evidence type="ECO:0000256" key="1">
    <source>
        <dbReference type="SAM" id="MobiDB-lite"/>
    </source>
</evidence>
<dbReference type="OrthoDB" id="9804286at2"/>
<dbReference type="Pfam" id="PF00899">
    <property type="entry name" value="ThiF"/>
    <property type="match status" value="1"/>
</dbReference>
<sequence>MAREQQQPPHPQEQASEDSLGESATSRLELVWGAPGLARLAASTVMVLDCGGVGSNCIEALARGGVGHLILVDGDVVASSNINRQAIAFPATVGRRKVEVMAEMIRAINPAAEIATFDRFVCAEDAEPLFSEALRAAGGRIDFVVDAIDTVSTKLAIAERAQRTAMPLVASMGGANKLDPEKLRICDIYETTHDPLARTLARIMRKECHKRGIRRLTVLSSFEEPRALPVTGGGDAVQNTSRPSARPTLGTASYLPPIMGQMIAGHVIRTLVQDV</sequence>
<proteinExistence type="predicted"/>
<dbReference type="CDD" id="cd00755">
    <property type="entry name" value="YgdL_like"/>
    <property type="match status" value="1"/>
</dbReference>
<feature type="region of interest" description="Disordered" evidence="1">
    <location>
        <begin position="229"/>
        <end position="249"/>
    </location>
</feature>
<reference evidence="3 4" key="1">
    <citation type="submission" date="2008-10" db="EMBL/GenBank/DDBJ databases">
        <title>Draft genome sequence of Collinsella stercoris (DSM 13279).</title>
        <authorList>
            <person name="Sudarsanam P."/>
            <person name="Ley R."/>
            <person name="Guruge J."/>
            <person name="Turnbaugh P.J."/>
            <person name="Mahowald M."/>
            <person name="Liep D."/>
            <person name="Gordon J."/>
        </authorList>
    </citation>
    <scope>NUCLEOTIDE SEQUENCE [LARGE SCALE GENOMIC DNA]</scope>
    <source>
        <strain evidence="3 4">DSM 13279</strain>
    </source>
</reference>
<dbReference type="InterPro" id="IPR045886">
    <property type="entry name" value="ThiF/MoeB/HesA"/>
</dbReference>
<keyword evidence="4" id="KW-1185">Reference proteome</keyword>
<dbReference type="RefSeq" id="WP_006720501.1">
    <property type="nucleotide sequence ID" value="NZ_CP085935.1"/>
</dbReference>
<organism evidence="3 4">
    <name type="scientific">Collinsella stercoris DSM 13279</name>
    <dbReference type="NCBI Taxonomy" id="445975"/>
    <lineage>
        <taxon>Bacteria</taxon>
        <taxon>Bacillati</taxon>
        <taxon>Actinomycetota</taxon>
        <taxon>Coriobacteriia</taxon>
        <taxon>Coriobacteriales</taxon>
        <taxon>Coriobacteriaceae</taxon>
        <taxon>Collinsella</taxon>
    </lineage>
</organism>
<dbReference type="InterPro" id="IPR000594">
    <property type="entry name" value="ThiF_NAD_FAD-bd"/>
</dbReference>
<dbReference type="GeneID" id="98003097"/>
<dbReference type="STRING" id="445975.COLSTE_00839"/>
<dbReference type="HOGENOM" id="CLU_013325_4_1_11"/>
<dbReference type="EMBL" id="ABXJ01000051">
    <property type="protein sequence ID" value="EEA90950.1"/>
    <property type="molecule type" value="Genomic_DNA"/>
</dbReference>
<dbReference type="PANTHER" id="PTHR43267:SF1">
    <property type="entry name" value="TRNA THREONYLCARBAMOYLADENOSINE DEHYDRATASE"/>
    <property type="match status" value="1"/>
</dbReference>
<dbReference type="AlphaFoldDB" id="B6G9U8"/>
<evidence type="ECO:0000259" key="2">
    <source>
        <dbReference type="Pfam" id="PF00899"/>
    </source>
</evidence>
<dbReference type="SUPFAM" id="SSF69572">
    <property type="entry name" value="Activating enzymes of the ubiquitin-like proteins"/>
    <property type="match status" value="1"/>
</dbReference>
<dbReference type="PANTHER" id="PTHR43267">
    <property type="entry name" value="TRNA THREONYLCARBAMOYLADENOSINE DEHYDRATASE"/>
    <property type="match status" value="1"/>
</dbReference>
<dbReference type="GO" id="GO:0061504">
    <property type="term" value="P:cyclic threonylcarbamoyladenosine biosynthetic process"/>
    <property type="evidence" value="ECO:0007669"/>
    <property type="project" value="TreeGrafter"/>
</dbReference>
<dbReference type="GO" id="GO:0008641">
    <property type="term" value="F:ubiquitin-like modifier activating enzyme activity"/>
    <property type="evidence" value="ECO:0007669"/>
    <property type="project" value="InterPro"/>
</dbReference>
<protein>
    <submittedName>
        <fullName evidence="3">ThiF family protein</fullName>
    </submittedName>
</protein>
<dbReference type="Proteomes" id="UP000003560">
    <property type="component" value="Unassembled WGS sequence"/>
</dbReference>
<name>B6G9U8_9ACTN</name>